<dbReference type="GO" id="GO:0006537">
    <property type="term" value="P:glutamate biosynthetic process"/>
    <property type="evidence" value="ECO:0007669"/>
    <property type="project" value="UniProtKB-KW"/>
</dbReference>
<evidence type="ECO:0000259" key="6">
    <source>
        <dbReference type="Pfam" id="PF14691"/>
    </source>
</evidence>
<dbReference type="Proteomes" id="UP001431656">
    <property type="component" value="Chromosome"/>
</dbReference>
<dbReference type="InterPro" id="IPR009051">
    <property type="entry name" value="Helical_ferredxn"/>
</dbReference>
<dbReference type="Gene3D" id="3.50.50.60">
    <property type="entry name" value="FAD/NAD(P)-binding domain"/>
    <property type="match status" value="2"/>
</dbReference>
<dbReference type="Pfam" id="PF14691">
    <property type="entry name" value="Fer4_20"/>
    <property type="match status" value="1"/>
</dbReference>
<evidence type="ECO:0000313" key="7">
    <source>
        <dbReference type="EMBL" id="BEH03549.1"/>
    </source>
</evidence>
<evidence type="ECO:0000313" key="8">
    <source>
        <dbReference type="Proteomes" id="UP001431656"/>
    </source>
</evidence>
<name>A0AAN0MJ19_9ACTN</name>
<dbReference type="PANTHER" id="PTHR43100">
    <property type="entry name" value="GLUTAMATE SYNTHASE [NADPH] SMALL CHAIN"/>
    <property type="match status" value="1"/>
</dbReference>
<dbReference type="KEGG" id="broo:brsh051_28300"/>
<dbReference type="InterPro" id="IPR023753">
    <property type="entry name" value="FAD/NAD-binding_dom"/>
</dbReference>
<dbReference type="Pfam" id="PF07992">
    <property type="entry name" value="Pyr_redox_2"/>
    <property type="match status" value="2"/>
</dbReference>
<protein>
    <submittedName>
        <fullName evidence="7">Glutamate synthase subunit beta</fullName>
    </submittedName>
</protein>
<keyword evidence="8" id="KW-1185">Reference proteome</keyword>
<reference evidence="7" key="1">
    <citation type="journal article" date="2024" name="Int. J. Syst. Evol. Microbiol.">
        <title>Brooklawnia propionicigenes sp. nov., a facultatively anaerobic, propionate-producing bacterium isolated from a methanogenic reactor treating waste from cattle farms.</title>
        <authorList>
            <person name="Akita Y."/>
            <person name="Ueki A."/>
            <person name="Tonouchi A."/>
            <person name="Sugawara Y."/>
            <person name="Honma S."/>
            <person name="Kaku N."/>
            <person name="Ueki K."/>
        </authorList>
    </citation>
    <scope>NUCLEOTIDE SEQUENCE</scope>
    <source>
        <strain evidence="7">SH051</strain>
    </source>
</reference>
<gene>
    <name evidence="7" type="ORF">brsh051_28300</name>
</gene>
<dbReference type="PANTHER" id="PTHR43100:SF1">
    <property type="entry name" value="GLUTAMATE SYNTHASE [NADPH] SMALL CHAIN"/>
    <property type="match status" value="1"/>
</dbReference>
<organism evidence="7 8">
    <name type="scientific">Brooklawnia propionicigenes</name>
    <dbReference type="NCBI Taxonomy" id="3041175"/>
    <lineage>
        <taxon>Bacteria</taxon>
        <taxon>Bacillati</taxon>
        <taxon>Actinomycetota</taxon>
        <taxon>Actinomycetes</taxon>
        <taxon>Propionibacteriales</taxon>
        <taxon>Propionibacteriaceae</taxon>
        <taxon>Brooklawnia</taxon>
    </lineage>
</organism>
<dbReference type="AlphaFoldDB" id="A0AAN0MJ19"/>
<dbReference type="GO" id="GO:0016639">
    <property type="term" value="F:oxidoreductase activity, acting on the CH-NH2 group of donors, NAD or NADP as acceptor"/>
    <property type="evidence" value="ECO:0007669"/>
    <property type="project" value="InterPro"/>
</dbReference>
<dbReference type="InterPro" id="IPR006005">
    <property type="entry name" value="Glut_synth_ssu1"/>
</dbReference>
<keyword evidence="3" id="KW-0314">Glutamate biosynthesis</keyword>
<dbReference type="PRINTS" id="PR00419">
    <property type="entry name" value="ADXRDTASE"/>
</dbReference>
<dbReference type="InterPro" id="IPR028261">
    <property type="entry name" value="DPD_II"/>
</dbReference>
<feature type="domain" description="FAD/NAD(P)-binding" evidence="5">
    <location>
        <begin position="149"/>
        <end position="320"/>
    </location>
</feature>
<comment type="pathway">
    <text evidence="4">Amino-acid biosynthesis.</text>
</comment>
<dbReference type="GO" id="GO:0051536">
    <property type="term" value="F:iron-sulfur cluster binding"/>
    <property type="evidence" value="ECO:0007669"/>
    <property type="project" value="InterPro"/>
</dbReference>
<dbReference type="RefSeq" id="WP_286266146.1">
    <property type="nucleotide sequence ID" value="NZ_AP028056.1"/>
</dbReference>
<keyword evidence="2" id="KW-0560">Oxidoreductase</keyword>
<dbReference type="NCBIfam" id="TIGR01317">
    <property type="entry name" value="GOGAT_sm_gam"/>
    <property type="match status" value="1"/>
</dbReference>
<proteinExistence type="predicted"/>
<feature type="domain" description="Dihydroprymidine dehydrogenase" evidence="6">
    <location>
        <begin position="43"/>
        <end position="132"/>
    </location>
</feature>
<dbReference type="EMBL" id="AP028056">
    <property type="protein sequence ID" value="BEH03549.1"/>
    <property type="molecule type" value="Genomic_DNA"/>
</dbReference>
<dbReference type="SUPFAM" id="SSF46548">
    <property type="entry name" value="alpha-helical ferredoxin"/>
    <property type="match status" value="1"/>
</dbReference>
<evidence type="ECO:0000256" key="2">
    <source>
        <dbReference type="ARBA" id="ARBA00023002"/>
    </source>
</evidence>
<evidence type="ECO:0000256" key="4">
    <source>
        <dbReference type="ARBA" id="ARBA00029440"/>
    </source>
</evidence>
<evidence type="ECO:0000256" key="3">
    <source>
        <dbReference type="ARBA" id="ARBA00023164"/>
    </source>
</evidence>
<dbReference type="Gene3D" id="1.10.1060.10">
    <property type="entry name" value="Alpha-helical ferredoxin"/>
    <property type="match status" value="1"/>
</dbReference>
<sequence length="487" mass="52692">MADPTGFMTTPREVAERRPVAQRVEDWNEVYPGTPGIALLPIIVKQAGRCMDCGIPFCHNGCPLANLIPEWNDLLWRDEWQDALERLHATNNFPEFTGRLCPAPCETACVEGINRDPVTIKNVEVALIDKGWADRRVTPQVPDWHTLKTVAVVGSGPAGLAVAQQLTRAGHTVVVYERADAIGGLLRYGIPNFKMEKSVLDRRLKQMVLEGTTFKPSTKVGSDITGEQLLERFDAVVLAIGSTRPRDLPVPGRELDGIHQAMEYLTQATKALKGQVPGQISAEGKDVIVIGGGDTSNDCLGTALRQGARSVTQLEIMPHPPAERPASQPWPTYPMIYRIASANEEGGERLYSVNTSEFLGENGQVSGLRIVEVEGPATRFAPIEGTERVIPAQLVLLAMGFLGPEADGVVSQLGVELDARGNISRDDHYQTSVPGVFACGDAGRGQSLIVWAIAEGRSCANGVDTFLSGEESILPRPINPSDRQVLA</sequence>
<evidence type="ECO:0000259" key="5">
    <source>
        <dbReference type="Pfam" id="PF07992"/>
    </source>
</evidence>
<feature type="domain" description="FAD/NAD(P)-binding" evidence="5">
    <location>
        <begin position="370"/>
        <end position="456"/>
    </location>
</feature>
<dbReference type="InterPro" id="IPR051394">
    <property type="entry name" value="Glutamate_Synthase"/>
</dbReference>
<dbReference type="SUPFAM" id="SSF51971">
    <property type="entry name" value="Nucleotide-binding domain"/>
    <property type="match status" value="2"/>
</dbReference>
<dbReference type="InterPro" id="IPR036188">
    <property type="entry name" value="FAD/NAD-bd_sf"/>
</dbReference>
<evidence type="ECO:0000256" key="1">
    <source>
        <dbReference type="ARBA" id="ARBA00022605"/>
    </source>
</evidence>
<accession>A0AAN0MJ19</accession>
<keyword evidence="1" id="KW-0028">Amino-acid biosynthesis</keyword>